<gene>
    <name evidence="1" type="ORF">J5V48_00225</name>
</gene>
<accession>A0ABS7DDE5</accession>
<dbReference type="Proteomes" id="UP000731465">
    <property type="component" value="Unassembled WGS sequence"/>
</dbReference>
<keyword evidence="2" id="KW-1185">Reference proteome</keyword>
<dbReference type="RefSeq" id="WP_219935734.1">
    <property type="nucleotide sequence ID" value="NZ_JAGFNY010000001.1"/>
</dbReference>
<dbReference type="EMBL" id="JAGFNY010000001">
    <property type="protein sequence ID" value="MBW7569321.1"/>
    <property type="molecule type" value="Genomic_DNA"/>
</dbReference>
<protein>
    <submittedName>
        <fullName evidence="1">Uncharacterized protein</fullName>
    </submittedName>
</protein>
<organism evidence="1 2">
    <name type="scientific">Succinivibrio faecicola</name>
    <dbReference type="NCBI Taxonomy" id="2820300"/>
    <lineage>
        <taxon>Bacteria</taxon>
        <taxon>Pseudomonadati</taxon>
        <taxon>Pseudomonadota</taxon>
        <taxon>Gammaproteobacteria</taxon>
        <taxon>Aeromonadales</taxon>
        <taxon>Succinivibrionaceae</taxon>
        <taxon>Succinivibrio</taxon>
    </lineage>
</organism>
<name>A0ABS7DDE5_9GAMM</name>
<proteinExistence type="predicted"/>
<reference evidence="1 2" key="1">
    <citation type="submission" date="2021-03" db="EMBL/GenBank/DDBJ databases">
        <title>Succinivibrio sp. nov. isolated from feces of cow.</title>
        <authorList>
            <person name="Choi J.-Y."/>
        </authorList>
    </citation>
    <scope>NUCLEOTIDE SEQUENCE [LARGE SCALE GENOMIC DNA]</scope>
    <source>
        <strain evidence="1 2">AGMB01872</strain>
    </source>
</reference>
<evidence type="ECO:0000313" key="2">
    <source>
        <dbReference type="Proteomes" id="UP000731465"/>
    </source>
</evidence>
<sequence length="97" mass="11171">MFYPLFENQDFKIEQTATLDDSGKVLIRAADANEDETKLLEMEVDSYLIKSCSNFTAEEVFEIVQIVKDLEEVILVKGKGYKEKEEINSLLQEETTK</sequence>
<comment type="caution">
    <text evidence="1">The sequence shown here is derived from an EMBL/GenBank/DDBJ whole genome shotgun (WGS) entry which is preliminary data.</text>
</comment>
<evidence type="ECO:0000313" key="1">
    <source>
        <dbReference type="EMBL" id="MBW7569321.1"/>
    </source>
</evidence>